<evidence type="ECO:0000256" key="1">
    <source>
        <dbReference type="ARBA" id="ARBA00022723"/>
    </source>
</evidence>
<dbReference type="Proteomes" id="UP000007879">
    <property type="component" value="Unassembled WGS sequence"/>
</dbReference>
<dbReference type="PROSITE" id="PS50145">
    <property type="entry name" value="ZF_TRAF"/>
    <property type="match status" value="1"/>
</dbReference>
<evidence type="ECO:0000313" key="8">
    <source>
        <dbReference type="EnsemblMetazoa" id="Aqu2.1.28717_001"/>
    </source>
</evidence>
<name>A0A1X7UMS8_AMPQE</name>
<feature type="domain" description="RING-type" evidence="6">
    <location>
        <begin position="19"/>
        <end position="56"/>
    </location>
</feature>
<dbReference type="OrthoDB" id="5971837at2759"/>
<protein>
    <recommendedName>
        <fullName evidence="10">RING-type domain-containing protein</fullName>
    </recommendedName>
</protein>
<feature type="transmembrane region" description="Helical" evidence="5">
    <location>
        <begin position="229"/>
        <end position="246"/>
    </location>
</feature>
<keyword evidence="9" id="KW-1185">Reference proteome</keyword>
<dbReference type="AlphaFoldDB" id="A0A1X7UMS8"/>
<dbReference type="PANTHER" id="PTHR10131:SF94">
    <property type="entry name" value="TNF RECEPTOR-ASSOCIATED FACTOR 4"/>
    <property type="match status" value="1"/>
</dbReference>
<dbReference type="GO" id="GO:0008270">
    <property type="term" value="F:zinc ion binding"/>
    <property type="evidence" value="ECO:0007669"/>
    <property type="project" value="UniProtKB-KW"/>
</dbReference>
<gene>
    <name evidence="8" type="primary">105313164</name>
</gene>
<dbReference type="InParanoid" id="A0A1X7UMS8"/>
<evidence type="ECO:0000259" key="6">
    <source>
        <dbReference type="PROSITE" id="PS50089"/>
    </source>
</evidence>
<reference evidence="9" key="1">
    <citation type="journal article" date="2010" name="Nature">
        <title>The Amphimedon queenslandica genome and the evolution of animal complexity.</title>
        <authorList>
            <person name="Srivastava M."/>
            <person name="Simakov O."/>
            <person name="Chapman J."/>
            <person name="Fahey B."/>
            <person name="Gauthier M.E."/>
            <person name="Mitros T."/>
            <person name="Richards G.S."/>
            <person name="Conaco C."/>
            <person name="Dacre M."/>
            <person name="Hellsten U."/>
            <person name="Larroux C."/>
            <person name="Putnam N.H."/>
            <person name="Stanke M."/>
            <person name="Adamska M."/>
            <person name="Darling A."/>
            <person name="Degnan S.M."/>
            <person name="Oakley T.H."/>
            <person name="Plachetzki D.C."/>
            <person name="Zhai Y."/>
            <person name="Adamski M."/>
            <person name="Calcino A."/>
            <person name="Cummins S.F."/>
            <person name="Goodstein D.M."/>
            <person name="Harris C."/>
            <person name="Jackson D.J."/>
            <person name="Leys S.P."/>
            <person name="Shu S."/>
            <person name="Woodcroft B.J."/>
            <person name="Vervoort M."/>
            <person name="Kosik K.S."/>
            <person name="Manning G."/>
            <person name="Degnan B.M."/>
            <person name="Rokhsar D.S."/>
        </authorList>
    </citation>
    <scope>NUCLEOTIDE SEQUENCE [LARGE SCALE GENOMIC DNA]</scope>
</reference>
<dbReference type="SUPFAM" id="SSF57850">
    <property type="entry name" value="RING/U-box"/>
    <property type="match status" value="1"/>
</dbReference>
<proteinExistence type="predicted"/>
<keyword evidence="1 4" id="KW-0479">Metal-binding</keyword>
<dbReference type="InterPro" id="IPR013083">
    <property type="entry name" value="Znf_RING/FYVE/PHD"/>
</dbReference>
<dbReference type="eggNOG" id="KOG0297">
    <property type="taxonomic scope" value="Eukaryota"/>
</dbReference>
<dbReference type="KEGG" id="aqu:105313164"/>
<dbReference type="EnsemblMetazoa" id="XM_011406358.1">
    <property type="protein sequence ID" value="XP_011404660.1"/>
    <property type="gene ID" value="LOC105313164"/>
</dbReference>
<organism evidence="8">
    <name type="scientific">Amphimedon queenslandica</name>
    <name type="common">Sponge</name>
    <dbReference type="NCBI Taxonomy" id="400682"/>
    <lineage>
        <taxon>Eukaryota</taxon>
        <taxon>Metazoa</taxon>
        <taxon>Porifera</taxon>
        <taxon>Demospongiae</taxon>
        <taxon>Heteroscleromorpha</taxon>
        <taxon>Haplosclerida</taxon>
        <taxon>Niphatidae</taxon>
        <taxon>Amphimedon</taxon>
    </lineage>
</organism>
<evidence type="ECO:0008006" key="10">
    <source>
        <dbReference type="Google" id="ProtNLM"/>
    </source>
</evidence>
<dbReference type="PROSITE" id="PS50089">
    <property type="entry name" value="ZF_RING_2"/>
    <property type="match status" value="1"/>
</dbReference>
<evidence type="ECO:0000256" key="5">
    <source>
        <dbReference type="SAM" id="Phobius"/>
    </source>
</evidence>
<dbReference type="SUPFAM" id="SSF49599">
    <property type="entry name" value="TRAF domain-like"/>
    <property type="match status" value="1"/>
</dbReference>
<evidence type="ECO:0000313" key="9">
    <source>
        <dbReference type="Proteomes" id="UP000007879"/>
    </source>
</evidence>
<dbReference type="InterPro" id="IPR001841">
    <property type="entry name" value="Znf_RING"/>
</dbReference>
<evidence type="ECO:0000256" key="2">
    <source>
        <dbReference type="ARBA" id="ARBA00022771"/>
    </source>
</evidence>
<feature type="domain" description="TRAF-type" evidence="7">
    <location>
        <begin position="100"/>
        <end position="148"/>
    </location>
</feature>
<reference evidence="8" key="2">
    <citation type="submission" date="2017-05" db="UniProtKB">
        <authorList>
            <consortium name="EnsemblMetazoa"/>
        </authorList>
    </citation>
    <scope>IDENTIFICATION</scope>
</reference>
<keyword evidence="5" id="KW-1133">Transmembrane helix</keyword>
<keyword evidence="2 4" id="KW-0863">Zinc-finger</keyword>
<dbReference type="Gene3D" id="3.30.40.10">
    <property type="entry name" value="Zinc/RING finger domain, C3HC4 (zinc finger)"/>
    <property type="match status" value="2"/>
</dbReference>
<dbReference type="InterPro" id="IPR001293">
    <property type="entry name" value="Znf_TRAF"/>
</dbReference>
<accession>A0A1X7UMS8</accession>
<dbReference type="EnsemblMetazoa" id="Aqu2.1.28717_001">
    <property type="protein sequence ID" value="Aqu2.1.28717_001"/>
    <property type="gene ID" value="Aqu2.1.28717"/>
</dbReference>
<keyword evidence="5" id="KW-0812">Transmembrane</keyword>
<evidence type="ECO:0000256" key="4">
    <source>
        <dbReference type="PROSITE-ProRule" id="PRU00207"/>
    </source>
</evidence>
<dbReference type="SMART" id="SM00184">
    <property type="entry name" value="RING"/>
    <property type="match status" value="1"/>
</dbReference>
<feature type="zinc finger region" description="TRAF-type" evidence="4">
    <location>
        <begin position="100"/>
        <end position="148"/>
    </location>
</feature>
<dbReference type="PANTHER" id="PTHR10131">
    <property type="entry name" value="TNF RECEPTOR ASSOCIATED FACTOR"/>
    <property type="match status" value="1"/>
</dbReference>
<keyword evidence="5" id="KW-0472">Membrane</keyword>
<evidence type="ECO:0000256" key="3">
    <source>
        <dbReference type="ARBA" id="ARBA00022833"/>
    </source>
</evidence>
<sequence length="247" mass="29081">MSRDDFKFEEEFSHLNIDCPICLNIIISEPRKTSCCGRHFCKACISKVTGSCPLCRGECQTYTDKKFKRIVYSKTVQCMKKRKGVTGCGWKGELRFLKDHFSTSCPYVIVQCLQECDQKDILRIDLDDHLENHCPMQPVECPFSWLGCDEWPLRKDVEKHYSDTKHAEHFEVAYRRLLMANKQFNFFLDNLEKNNAYFNMRCYWLGNELDVLKKKHDELKNSHDKLLKHFKIISIIVVILILVVLLV</sequence>
<keyword evidence="3 4" id="KW-0862">Zinc</keyword>
<evidence type="ECO:0000259" key="7">
    <source>
        <dbReference type="PROSITE" id="PS50145"/>
    </source>
</evidence>
<dbReference type="Pfam" id="PF02176">
    <property type="entry name" value="zf-TRAF"/>
    <property type="match status" value="1"/>
</dbReference>